<dbReference type="Proteomes" id="UP000295701">
    <property type="component" value="Unassembled WGS sequence"/>
</dbReference>
<evidence type="ECO:0000313" key="1">
    <source>
        <dbReference type="EMBL" id="TDL84029.1"/>
    </source>
</evidence>
<gene>
    <name evidence="1" type="ORF">E2L08_00725</name>
</gene>
<comment type="caution">
    <text evidence="1">The sequence shown here is derived from an EMBL/GenBank/DDBJ whole genome shotgun (WGS) entry which is preliminary data.</text>
</comment>
<keyword evidence="2" id="KW-1185">Reference proteome</keyword>
<organism evidence="1 2">
    <name type="scientific">Palleronia sediminis</name>
    <dbReference type="NCBI Taxonomy" id="2547833"/>
    <lineage>
        <taxon>Bacteria</taxon>
        <taxon>Pseudomonadati</taxon>
        <taxon>Pseudomonadota</taxon>
        <taxon>Alphaproteobacteria</taxon>
        <taxon>Rhodobacterales</taxon>
        <taxon>Roseobacteraceae</taxon>
        <taxon>Palleronia</taxon>
    </lineage>
</organism>
<dbReference type="AlphaFoldDB" id="A0A4V3BAR2"/>
<evidence type="ECO:0000313" key="2">
    <source>
        <dbReference type="Proteomes" id="UP000295701"/>
    </source>
</evidence>
<reference evidence="1 2" key="1">
    <citation type="submission" date="2019-03" db="EMBL/GenBank/DDBJ databases">
        <title>Primorskyibacter sp. SS33 isolated from sediments.</title>
        <authorList>
            <person name="Xunke S."/>
        </authorList>
    </citation>
    <scope>NUCLEOTIDE SEQUENCE [LARGE SCALE GENOMIC DNA]</scope>
    <source>
        <strain evidence="1 2">SS33</strain>
    </source>
</reference>
<sequence length="151" mass="16748">MITIGIRVSPGAVTFAVYDSDNDEVVNLDAILIPVAFDTPDALKYVRSNLLDILREYGVHRAGIRTTEPSAQRMNISRIEMEGVIQESFASSDLESYYIGHVSSIMSRLGLPRTEFKPLVDGDQDPNIENWDKMSKEEREAVLCAKGAVNA</sequence>
<proteinExistence type="predicted"/>
<dbReference type="RefSeq" id="WP_133395129.1">
    <property type="nucleotide sequence ID" value="NZ_SNAA01000001.1"/>
</dbReference>
<protein>
    <submittedName>
        <fullName evidence="1">Uncharacterized protein</fullName>
    </submittedName>
</protein>
<name>A0A4V3BAR2_9RHOB</name>
<accession>A0A4V3BAR2</accession>
<dbReference type="EMBL" id="SNAA01000001">
    <property type="protein sequence ID" value="TDL84029.1"/>
    <property type="molecule type" value="Genomic_DNA"/>
</dbReference>
<dbReference type="OrthoDB" id="7605362at2"/>